<evidence type="ECO:0000256" key="3">
    <source>
        <dbReference type="PROSITE-ProRule" id="PRU00221"/>
    </source>
</evidence>
<dbReference type="PROSITE" id="PS50294">
    <property type="entry name" value="WD_REPEATS_REGION"/>
    <property type="match status" value="1"/>
</dbReference>
<evidence type="ECO:0000313" key="8">
    <source>
        <dbReference type="EMBL" id="VVC89881.1"/>
    </source>
</evidence>
<evidence type="ECO:0000256" key="1">
    <source>
        <dbReference type="ARBA" id="ARBA00022574"/>
    </source>
</evidence>
<dbReference type="SMART" id="SM00320">
    <property type="entry name" value="WD40"/>
    <property type="match status" value="7"/>
</dbReference>
<feature type="compositionally biased region" description="Basic residues" evidence="4">
    <location>
        <begin position="867"/>
        <end position="876"/>
    </location>
</feature>
<dbReference type="InterPro" id="IPR036322">
    <property type="entry name" value="WD40_repeat_dom_sf"/>
</dbReference>
<dbReference type="GO" id="GO:0003730">
    <property type="term" value="F:mRNA 3'-UTR binding"/>
    <property type="evidence" value="ECO:0007669"/>
    <property type="project" value="TreeGrafter"/>
</dbReference>
<dbReference type="Pfam" id="PF23774">
    <property type="entry name" value="TPR_GEMI5"/>
    <property type="match status" value="1"/>
</dbReference>
<evidence type="ECO:0000259" key="7">
    <source>
        <dbReference type="Pfam" id="PF23775"/>
    </source>
</evidence>
<dbReference type="SUPFAM" id="SSF50998">
    <property type="entry name" value="Quinoprotein alcohol dehydrogenase-like"/>
    <property type="match status" value="1"/>
</dbReference>
<keyword evidence="2" id="KW-0677">Repeat</keyword>
<dbReference type="Gene3D" id="2.130.10.10">
    <property type="entry name" value="YVTN repeat-like/Quinoprotein amine dehydrogenase"/>
    <property type="match status" value="2"/>
</dbReference>
<keyword evidence="9" id="KW-1185">Reference proteome</keyword>
<dbReference type="AlphaFoldDB" id="A0A5E4PV34"/>
<dbReference type="InterPro" id="IPR011047">
    <property type="entry name" value="Quinoprotein_ADH-like_sf"/>
</dbReference>
<feature type="repeat" description="WD" evidence="3">
    <location>
        <begin position="57"/>
        <end position="93"/>
    </location>
</feature>
<evidence type="ECO:0000256" key="4">
    <source>
        <dbReference type="SAM" id="MobiDB-lite"/>
    </source>
</evidence>
<dbReference type="Pfam" id="PF23775">
    <property type="entry name" value="Beta-prop_RIG_2nd"/>
    <property type="match status" value="1"/>
</dbReference>
<evidence type="ECO:0000259" key="5">
    <source>
        <dbReference type="Pfam" id="PF23770"/>
    </source>
</evidence>
<accession>A0A5E4PV34</accession>
<dbReference type="GO" id="GO:0000387">
    <property type="term" value="P:spliceosomal snRNP assembly"/>
    <property type="evidence" value="ECO:0007669"/>
    <property type="project" value="TreeGrafter"/>
</dbReference>
<keyword evidence="1 3" id="KW-0853">WD repeat</keyword>
<dbReference type="SUPFAM" id="SSF50978">
    <property type="entry name" value="WD40 repeat-like"/>
    <property type="match status" value="1"/>
</dbReference>
<dbReference type="InterPro" id="IPR019775">
    <property type="entry name" value="WD40_repeat_CS"/>
</dbReference>
<feature type="repeat" description="WD" evidence="3">
    <location>
        <begin position="773"/>
        <end position="815"/>
    </location>
</feature>
<dbReference type="PROSITE" id="PS50082">
    <property type="entry name" value="WD_REPEATS_2"/>
    <property type="match status" value="2"/>
</dbReference>
<dbReference type="EMBL" id="FZQP02000659">
    <property type="protein sequence ID" value="VVC89881.1"/>
    <property type="molecule type" value="Genomic_DNA"/>
</dbReference>
<feature type="domain" description="Gem-associated protein 5 TPR" evidence="6">
    <location>
        <begin position="945"/>
        <end position="1155"/>
    </location>
</feature>
<dbReference type="InterPro" id="IPR056421">
    <property type="entry name" value="TPR_GEMI5"/>
</dbReference>
<dbReference type="PANTHER" id="PTHR46362:SF1">
    <property type="entry name" value="GEM-ASSOCIATED PROTEIN 5"/>
    <property type="match status" value="1"/>
</dbReference>
<evidence type="ECO:0000259" key="6">
    <source>
        <dbReference type="Pfam" id="PF23774"/>
    </source>
</evidence>
<dbReference type="GO" id="GO:0032797">
    <property type="term" value="C:SMN complex"/>
    <property type="evidence" value="ECO:0007669"/>
    <property type="project" value="TreeGrafter"/>
</dbReference>
<feature type="domain" description="Gem-associated protein 5 second beta-propeller" evidence="7">
    <location>
        <begin position="543"/>
        <end position="842"/>
    </location>
</feature>
<dbReference type="InterPro" id="IPR001680">
    <property type="entry name" value="WD40_rpt"/>
</dbReference>
<dbReference type="InterPro" id="IPR056424">
    <property type="entry name" value="Beta-prop_GEMI5_2nd"/>
</dbReference>
<dbReference type="InterPro" id="IPR015943">
    <property type="entry name" value="WD40/YVTN_repeat-like_dom_sf"/>
</dbReference>
<dbReference type="Pfam" id="PF23770">
    <property type="entry name" value="Beta-prop_RIG_1st"/>
    <property type="match status" value="1"/>
</dbReference>
<dbReference type="InterPro" id="IPR052640">
    <property type="entry name" value="Gemin-5"/>
</dbReference>
<evidence type="ECO:0000313" key="9">
    <source>
        <dbReference type="Proteomes" id="UP000324832"/>
    </source>
</evidence>
<dbReference type="PROSITE" id="PS00678">
    <property type="entry name" value="WD_REPEATS_1"/>
    <property type="match status" value="1"/>
</dbReference>
<dbReference type="InterPro" id="IPR056432">
    <property type="entry name" value="Beta-prop_GEMI5_1st"/>
</dbReference>
<dbReference type="PANTHER" id="PTHR46362">
    <property type="entry name" value="GEM-ASSOCIATED PROTEIN 5"/>
    <property type="match status" value="1"/>
</dbReference>
<dbReference type="GO" id="GO:0005634">
    <property type="term" value="C:nucleus"/>
    <property type="evidence" value="ECO:0007669"/>
    <property type="project" value="TreeGrafter"/>
</dbReference>
<proteinExistence type="predicted"/>
<reference evidence="8 9" key="1">
    <citation type="submission" date="2017-07" db="EMBL/GenBank/DDBJ databases">
        <authorList>
            <person name="Talla V."/>
            <person name="Backstrom N."/>
        </authorList>
    </citation>
    <scope>NUCLEOTIDE SEQUENCE [LARGE SCALE GENOMIC DNA]</scope>
</reference>
<feature type="region of interest" description="Disordered" evidence="4">
    <location>
        <begin position="858"/>
        <end position="884"/>
    </location>
</feature>
<protein>
    <submittedName>
        <fullName evidence="8">Uncharacterized protein</fullName>
    </submittedName>
</protein>
<evidence type="ECO:0000256" key="2">
    <source>
        <dbReference type="ARBA" id="ARBA00022737"/>
    </source>
</evidence>
<sequence>MEETIVIPSPNWYKSSVIAVSSDGWVIYGGPSRSLCVLIPVSCETSKDGRFIAHVVKQAHGEKIVSVDISPEWPEKRNILVGSSDGMVKQWSLVEVDNSLQAKCIQSHNIHQKEMEEVVGVGYCDSSKAVTLGNFGNIVRWDIKSNLVQAMPRLLKGTKPSCMSCSPHRCLIVAVGTKQGVVIVLDLNGGGRVLYKVRGQNDEILSVSWCPQYEVCLKKLVDFCEEESVLTKRLAKIREVGSKTKNHSGILKDLPDDSFDETIVEEDDTFDIYKDHEANEFGHKKYEPEEVLVKVAEKNAPEDDFLAECLRLKKDLLDRKNKEEETITGLVEALDNTHMKNVSSKCTSSSAVSNENSETEDIIKQEDASSHKHKNLLASIGKTGGLRIWSRSGKLVASCSIPIGQQKNKVTHSDVKWATVLWYKPDLLLIADGRSQLLKCNPLQINSKTKLRWKMIHNLHQSGLFCIASNAPRIQNTICQQDGEISNKIDEKCEINGNVNSDKWIIWTASQDRDVICYSVEKDEVIAYYKSCGSFIYAIEACPYDARRYAMSIGDGSVRLLEMDLSEDETKLNVTTVVSYFQNVQGKVLTVAWHPTEENLLAFATAESRVGLIDASQSKKRSATTLRPTAQRSIYSLSWGPDRQLFTCGGGEVTVYDTKHIDSEPWVLKVVWEQKVWKPCVVKYTSRGILVGSRDGAIAVLDLDTLQPVAASFVFGNIIHHVDWHPQQTSESCELSPLRDLIAVSSLDKIHTVNIIQYSEKDDGKTLTMWKALTGHNLPVHHVVWNPHRDNYLLSTSQDRTVRVWDVVAGTCVSVFSGHGAWTVGAAWSSFPAAWDSVLSGGADCCVRLWSSRDFPADLHQDDHGPKKEKKKKKKDKKADDTEENLEENMAIHATAIAKPKQRFLLPYVMSSMKLVTPEKFQEMAHRFLGTVPANGNDGHHRYMKIFGNTNDFNSILDSEFEWHLEKHRIEAAIMLLIFRGEMSAAMELASEKDYLCPFLISLAPCVSFKFWKDTMQLYVAQIERMMAKGDVEFIGRQVDYGGIQLRKAATLLSLHDVTSAVDHLSEAKMFLEAYMLARARHMDKLAEDVVRKWADYGARSGMLLLASFCHLVLDDPYQAAHQLAKTPNEENLKLAKELAQYAGQTTFVQFVEEKLQVLRENAGDENDLQTLPLKAELFTNEILDESKDVSDDEDCIDDVEPTP</sequence>
<dbReference type="Proteomes" id="UP000324832">
    <property type="component" value="Unassembled WGS sequence"/>
</dbReference>
<feature type="domain" description="Gem-associated protein 5 first beta-propeller" evidence="5">
    <location>
        <begin position="62"/>
        <end position="360"/>
    </location>
</feature>
<organism evidence="8 9">
    <name type="scientific">Leptidea sinapis</name>
    <dbReference type="NCBI Taxonomy" id="189913"/>
    <lineage>
        <taxon>Eukaryota</taxon>
        <taxon>Metazoa</taxon>
        <taxon>Ecdysozoa</taxon>
        <taxon>Arthropoda</taxon>
        <taxon>Hexapoda</taxon>
        <taxon>Insecta</taxon>
        <taxon>Pterygota</taxon>
        <taxon>Neoptera</taxon>
        <taxon>Endopterygota</taxon>
        <taxon>Lepidoptera</taxon>
        <taxon>Glossata</taxon>
        <taxon>Ditrysia</taxon>
        <taxon>Papilionoidea</taxon>
        <taxon>Pieridae</taxon>
        <taxon>Dismorphiinae</taxon>
        <taxon>Leptidea</taxon>
    </lineage>
</organism>
<name>A0A5E4PV34_9NEOP</name>
<gene>
    <name evidence="8" type="ORF">LSINAPIS_LOCUS2915</name>
</gene>